<dbReference type="Pfam" id="PF01180">
    <property type="entry name" value="DHO_dh"/>
    <property type="match status" value="1"/>
</dbReference>
<gene>
    <name evidence="8" type="ORF">GCM10007933_40000</name>
</gene>
<evidence type="ECO:0000256" key="4">
    <source>
        <dbReference type="ARBA" id="ARBA00022643"/>
    </source>
</evidence>
<dbReference type="Gene3D" id="3.20.20.70">
    <property type="entry name" value="Aldolase class I"/>
    <property type="match status" value="1"/>
</dbReference>
<sequence length="337" mass="37003">MIDLSTTYLGLPLKNPLVPSSSPLCKHLDSVLQLEDAGAAAIVLHSFYEEELIAEDAMADRFLLHAELHDGESAGFLPDHGSYESAIDRYLEHLRRVKARVGIPVIASLNGVTPSGWVDLGRELEAAGADALELNVYHIAADPNETGDAVEARYLALLTELKRTVAVPVVMKLPPFFASLPNFVRRLEAGGAAGVSLFNRFFQPDIDLDSLEMVDRLELSSPDEALLRIRWIAILRAQTRITLAATGGVYGYQEALKLLLAGADVVHLASCLLEHGPARLTQILHDLRAWMADREYESVAQLKGSMCQANLRDASSLARQSYIRVLDSFTPRPGVWR</sequence>
<evidence type="ECO:0000313" key="9">
    <source>
        <dbReference type="Proteomes" id="UP001157167"/>
    </source>
</evidence>
<evidence type="ECO:0000256" key="2">
    <source>
        <dbReference type="ARBA" id="ARBA00004725"/>
    </source>
</evidence>
<evidence type="ECO:0000256" key="1">
    <source>
        <dbReference type="ARBA" id="ARBA00001917"/>
    </source>
</evidence>
<keyword evidence="3" id="KW-0285">Flavoprotein</keyword>
<keyword evidence="4" id="KW-0288">FMN</keyword>
<reference evidence="9" key="1">
    <citation type="journal article" date="2019" name="Int. J. Syst. Evol. Microbiol.">
        <title>The Global Catalogue of Microorganisms (GCM) 10K type strain sequencing project: providing services to taxonomists for standard genome sequencing and annotation.</title>
        <authorList>
            <consortium name="The Broad Institute Genomics Platform"/>
            <consortium name="The Broad Institute Genome Sequencing Center for Infectious Disease"/>
            <person name="Wu L."/>
            <person name="Ma J."/>
        </authorList>
    </citation>
    <scope>NUCLEOTIDE SEQUENCE [LARGE SCALE GENOMIC DNA]</scope>
    <source>
        <strain evidence="9">NBRC 102407</strain>
    </source>
</reference>
<dbReference type="EMBL" id="BSPX01000100">
    <property type="protein sequence ID" value="GLT24519.1"/>
    <property type="molecule type" value="Genomic_DNA"/>
</dbReference>
<dbReference type="SUPFAM" id="SSF51395">
    <property type="entry name" value="FMN-linked oxidoreductases"/>
    <property type="match status" value="1"/>
</dbReference>
<dbReference type="PIRSF" id="PIRSF000164">
    <property type="entry name" value="DHO_oxidase"/>
    <property type="match status" value="1"/>
</dbReference>
<feature type="domain" description="Dihydroorotate dehydrogenase catalytic" evidence="7">
    <location>
        <begin position="5"/>
        <end position="291"/>
    </location>
</feature>
<protein>
    <submittedName>
        <fullName evidence="8">Dihydroorotate dehydrogenase</fullName>
    </submittedName>
</protein>
<dbReference type="PANTHER" id="PTHR48109:SF3">
    <property type="entry name" value="SLL0744 PROTEIN"/>
    <property type="match status" value="1"/>
</dbReference>
<dbReference type="InterPro" id="IPR013785">
    <property type="entry name" value="Aldolase_TIM"/>
</dbReference>
<organism evidence="8 9">
    <name type="scientific">Zoogloea oryzae</name>
    <dbReference type="NCBI Taxonomy" id="310767"/>
    <lineage>
        <taxon>Bacteria</taxon>
        <taxon>Pseudomonadati</taxon>
        <taxon>Pseudomonadota</taxon>
        <taxon>Betaproteobacteria</taxon>
        <taxon>Rhodocyclales</taxon>
        <taxon>Zoogloeaceae</taxon>
        <taxon>Zoogloea</taxon>
    </lineage>
</organism>
<accession>A0ABQ6FGS8</accession>
<dbReference type="RefSeq" id="WP_284189681.1">
    <property type="nucleotide sequence ID" value="NZ_BSPX01000100.1"/>
</dbReference>
<proteinExistence type="predicted"/>
<comment type="pathway">
    <text evidence="2">Pyrimidine metabolism; UMP biosynthesis via de novo pathway.</text>
</comment>
<comment type="cofactor">
    <cofactor evidence="1">
        <name>FMN</name>
        <dbReference type="ChEBI" id="CHEBI:58210"/>
    </cofactor>
</comment>
<evidence type="ECO:0000313" key="8">
    <source>
        <dbReference type="EMBL" id="GLT24519.1"/>
    </source>
</evidence>
<keyword evidence="6" id="KW-0560">Oxidoreductase</keyword>
<comment type="caution">
    <text evidence="8">The sequence shown here is derived from an EMBL/GenBank/DDBJ whole genome shotgun (WGS) entry which is preliminary data.</text>
</comment>
<dbReference type="InterPro" id="IPR012135">
    <property type="entry name" value="Dihydroorotate_DH_1_2"/>
</dbReference>
<name>A0ABQ6FGS8_9RHOO</name>
<dbReference type="PANTHER" id="PTHR48109">
    <property type="entry name" value="DIHYDROOROTATE DEHYDROGENASE (QUINONE), MITOCHONDRIAL-RELATED"/>
    <property type="match status" value="1"/>
</dbReference>
<dbReference type="InterPro" id="IPR005720">
    <property type="entry name" value="Dihydroorotate_DH_cat"/>
</dbReference>
<dbReference type="CDD" id="cd04739">
    <property type="entry name" value="DHOD_like"/>
    <property type="match status" value="1"/>
</dbReference>
<evidence type="ECO:0000256" key="6">
    <source>
        <dbReference type="ARBA" id="ARBA00023002"/>
    </source>
</evidence>
<dbReference type="NCBIfam" id="NF005741">
    <property type="entry name" value="PRK07565.1"/>
    <property type="match status" value="1"/>
</dbReference>
<evidence type="ECO:0000259" key="7">
    <source>
        <dbReference type="Pfam" id="PF01180"/>
    </source>
</evidence>
<evidence type="ECO:0000256" key="5">
    <source>
        <dbReference type="ARBA" id="ARBA00022975"/>
    </source>
</evidence>
<dbReference type="Proteomes" id="UP001157167">
    <property type="component" value="Unassembled WGS sequence"/>
</dbReference>
<keyword evidence="5" id="KW-0665">Pyrimidine biosynthesis</keyword>
<keyword evidence="9" id="KW-1185">Reference proteome</keyword>
<dbReference type="InterPro" id="IPR050074">
    <property type="entry name" value="DHO_dehydrogenase"/>
</dbReference>
<evidence type="ECO:0000256" key="3">
    <source>
        <dbReference type="ARBA" id="ARBA00022630"/>
    </source>
</evidence>